<evidence type="ECO:0000256" key="1">
    <source>
        <dbReference type="SAM" id="SignalP"/>
    </source>
</evidence>
<evidence type="ECO:0000313" key="2">
    <source>
        <dbReference type="EMBL" id="KYF81626.1"/>
    </source>
</evidence>
<keyword evidence="1" id="KW-0732">Signal</keyword>
<dbReference type="AlphaFoldDB" id="A0A150RNQ3"/>
<reference evidence="2 3" key="1">
    <citation type="submission" date="2014-02" db="EMBL/GenBank/DDBJ databases">
        <title>The small core and large imbalanced accessory genome model reveals a collaborative survival strategy of Sorangium cellulosum strains in nature.</title>
        <authorList>
            <person name="Han K."/>
            <person name="Peng R."/>
            <person name="Blom J."/>
            <person name="Li Y.-Z."/>
        </authorList>
    </citation>
    <scope>NUCLEOTIDE SEQUENCE [LARGE SCALE GENOMIC DNA]</scope>
    <source>
        <strain evidence="2 3">So0011-07</strain>
    </source>
</reference>
<dbReference type="Gene3D" id="3.40.1000.10">
    <property type="entry name" value="Mog1/PsbP, alpha/beta/alpha sandwich"/>
    <property type="match status" value="1"/>
</dbReference>
<dbReference type="EMBL" id="JEMB01002369">
    <property type="protein sequence ID" value="KYF81626.1"/>
    <property type="molecule type" value="Genomic_DNA"/>
</dbReference>
<feature type="signal peptide" evidence="1">
    <location>
        <begin position="1"/>
        <end position="23"/>
    </location>
</feature>
<name>A0A150RNQ3_SORCE</name>
<comment type="caution">
    <text evidence="2">The sequence shown here is derived from an EMBL/GenBank/DDBJ whole genome shotgun (WGS) entry which is preliminary data.</text>
</comment>
<sequence length="224" mass="23850">MRALSLLLLTCASLVLGALPVSAEMSLRFVAPSGFVDALAPDAAARCVSPDEPDRARAAGFHAYAVDVRCPDDVRARFAVKEDPLDGPVTDGYVERTITAARKLAARTGATFDVRERSLVTIAGVQGARLVFDLAASGEHLRTLMYLVPDGPRVALLTYQTEPARFDEYLPRFEESAAATSGGREASGGSSVSANLLGMMSAILLLLGLKKYGGRSKKPVPERR</sequence>
<dbReference type="Proteomes" id="UP000075635">
    <property type="component" value="Unassembled WGS sequence"/>
</dbReference>
<gene>
    <name evidence="2" type="ORF">BE17_51990</name>
</gene>
<feature type="chain" id="PRO_5007568244" description="Secreted protein" evidence="1">
    <location>
        <begin position="24"/>
        <end position="224"/>
    </location>
</feature>
<protein>
    <recommendedName>
        <fullName evidence="4">Secreted protein</fullName>
    </recommendedName>
</protein>
<accession>A0A150RNQ3</accession>
<proteinExistence type="predicted"/>
<evidence type="ECO:0000313" key="3">
    <source>
        <dbReference type="Proteomes" id="UP000075635"/>
    </source>
</evidence>
<evidence type="ECO:0008006" key="4">
    <source>
        <dbReference type="Google" id="ProtNLM"/>
    </source>
</evidence>
<organism evidence="2 3">
    <name type="scientific">Sorangium cellulosum</name>
    <name type="common">Polyangium cellulosum</name>
    <dbReference type="NCBI Taxonomy" id="56"/>
    <lineage>
        <taxon>Bacteria</taxon>
        <taxon>Pseudomonadati</taxon>
        <taxon>Myxococcota</taxon>
        <taxon>Polyangia</taxon>
        <taxon>Polyangiales</taxon>
        <taxon>Polyangiaceae</taxon>
        <taxon>Sorangium</taxon>
    </lineage>
</organism>